<dbReference type="Proteomes" id="UP000567179">
    <property type="component" value="Unassembled WGS sequence"/>
</dbReference>
<dbReference type="PANTHER" id="PTHR22838:SF0">
    <property type="entry name" value="WD REPEAT-CONTAINING PROTEIN 26"/>
    <property type="match status" value="1"/>
</dbReference>
<dbReference type="InterPro" id="IPR051350">
    <property type="entry name" value="WD_repeat-ST_regulator"/>
</dbReference>
<feature type="compositionally biased region" description="Polar residues" evidence="4">
    <location>
        <begin position="1"/>
        <end position="21"/>
    </location>
</feature>
<feature type="compositionally biased region" description="Pro residues" evidence="4">
    <location>
        <begin position="181"/>
        <end position="194"/>
    </location>
</feature>
<feature type="transmembrane region" description="Helical" evidence="5">
    <location>
        <begin position="971"/>
        <end position="990"/>
    </location>
</feature>
<keyword evidence="5" id="KW-0472">Membrane</keyword>
<dbReference type="SUPFAM" id="SSF50978">
    <property type="entry name" value="WD40 repeat-like"/>
    <property type="match status" value="1"/>
</dbReference>
<evidence type="ECO:0000256" key="5">
    <source>
        <dbReference type="SAM" id="Phobius"/>
    </source>
</evidence>
<keyword evidence="7" id="KW-1185">Reference proteome</keyword>
<dbReference type="SMART" id="SM00320">
    <property type="entry name" value="WD40"/>
    <property type="match status" value="2"/>
</dbReference>
<dbReference type="InterPro" id="IPR036322">
    <property type="entry name" value="WD40_repeat_dom_sf"/>
</dbReference>
<gene>
    <name evidence="6" type="ORF">D9619_004080</name>
</gene>
<evidence type="ECO:0000313" key="7">
    <source>
        <dbReference type="Proteomes" id="UP000567179"/>
    </source>
</evidence>
<sequence length="1066" mass="117813">MQGASNQLLQTYRNRKSQPPTKKTAMFTWEQVVTPGGLAVFMRKQAVRRQFEDLLDDGDPNVYDEVHNEWDIFPDFIANTSSEPEEGVPRLCMAPPRQYVPYDPDSDDEDSNGEISFEEPFNVTMSSPHPPSPLPRSLPISAAISLPVESSTMTSAQPPSPLPGPLPTPAAGSLPVDSPTMSPPRPPSPLPGPSSTPVASSLPVNSSSGDTDHRVFSRVEENIGLCTPIAQALQYNYGFTHRIIQNASTPPNLNLLDEKGVGKTLGYLTSPAPDQIDLSMKIFVSSLAQAQAPPEQLDDLNANNFTSLRDLFQFRNILRLQDGLFVFHSLSCPGYDWDIAVSSSEAALYVIRYIVSNPTHNLVTIAHRLLKFGIPFHTVIHRPTSLSSYTVATRPRYRLSNHQFTAADFDSAMLAAKALLQGPAGRVALMRGGIIGRIARQFVSEDSVFKGPSEKVRREFCGLVVDSEARGYQYWDDILTEDNLLVICGQYEVYTGNGSQTAFLTYFPLARDWDDKNGFCWLEWTDASEALFQSILTKNQAGERPKNAGNWRKVIRGFGQTRQLLDFNPSVFRRLLSAFPFPFLFQLSDVVFSRILNPSRIGQFFSYIPSMPNFRVPWYDISHSLLSIRSQKSGYNVYATLKGAQGPINSVAISEDGKLLASGGDEEVVHIWDIEEQKNIETLSDRQGRWGQVTCVKWMGSPMDAYSVCFGTGRGLLLVYTKDKDSETSHELACAHSFLLNDPVEAIEYNEYQGKLVVCSHRGKIVMYAMNKNRTLDRVWTRNLGDIENGKATVPRSVHFANGGDSVIICGLESGIIFSKAVTSGADNWSKQLKSSIGSSRLSPNGSYLLVDNLTKGFDMYAYPALSLSESFDIHRTQTCLHDGTFLEGSLMVSCGSDHGQVYIFSCRTALCLQKLRVGSKKSMIQALDAVSSDRFHILAAGTSDDKPEIIVWRKAVRAIRGRSSNQGCSLVMAVLLMNAIALIAILGLLTAKLDMAAWNTDGLQPLYQLVKPSKMVAHLKETPNVKPDTTEAPNVKTKETPNVKTKEVPNVKIASPVFKHVHSDH</sequence>
<keyword evidence="1 3" id="KW-0853">WD repeat</keyword>
<comment type="caution">
    <text evidence="6">The sequence shown here is derived from an EMBL/GenBank/DDBJ whole genome shotgun (WGS) entry which is preliminary data.</text>
</comment>
<keyword evidence="5" id="KW-0812">Transmembrane</keyword>
<feature type="compositionally biased region" description="Polar residues" evidence="4">
    <location>
        <begin position="198"/>
        <end position="209"/>
    </location>
</feature>
<keyword evidence="2" id="KW-0677">Repeat</keyword>
<protein>
    <submittedName>
        <fullName evidence="6">Uncharacterized protein</fullName>
    </submittedName>
</protein>
<dbReference type="Gene3D" id="2.130.10.10">
    <property type="entry name" value="YVTN repeat-like/Quinoprotein amine dehydrogenase"/>
    <property type="match status" value="1"/>
</dbReference>
<proteinExistence type="predicted"/>
<dbReference type="EMBL" id="JAACJJ010000014">
    <property type="protein sequence ID" value="KAF5327760.1"/>
    <property type="molecule type" value="Genomic_DNA"/>
</dbReference>
<dbReference type="PROSITE" id="PS50082">
    <property type="entry name" value="WD_REPEATS_2"/>
    <property type="match status" value="1"/>
</dbReference>
<accession>A0A8H5F8K4</accession>
<feature type="region of interest" description="Disordered" evidence="4">
    <location>
        <begin position="149"/>
        <end position="212"/>
    </location>
</feature>
<dbReference type="OrthoDB" id="3238562at2759"/>
<evidence type="ECO:0000256" key="2">
    <source>
        <dbReference type="ARBA" id="ARBA00022737"/>
    </source>
</evidence>
<dbReference type="InterPro" id="IPR001680">
    <property type="entry name" value="WD40_rpt"/>
</dbReference>
<feature type="compositionally biased region" description="Pro residues" evidence="4">
    <location>
        <begin position="158"/>
        <end position="168"/>
    </location>
</feature>
<dbReference type="InterPro" id="IPR015943">
    <property type="entry name" value="WD40/YVTN_repeat-like_dom_sf"/>
</dbReference>
<feature type="compositionally biased region" description="Low complexity" evidence="4">
    <location>
        <begin position="169"/>
        <end position="180"/>
    </location>
</feature>
<dbReference type="AlphaFoldDB" id="A0A8H5F8K4"/>
<feature type="region of interest" description="Disordered" evidence="4">
    <location>
        <begin position="79"/>
        <end position="115"/>
    </location>
</feature>
<organism evidence="6 7">
    <name type="scientific">Psilocybe cf. subviscida</name>
    <dbReference type="NCBI Taxonomy" id="2480587"/>
    <lineage>
        <taxon>Eukaryota</taxon>
        <taxon>Fungi</taxon>
        <taxon>Dikarya</taxon>
        <taxon>Basidiomycota</taxon>
        <taxon>Agaricomycotina</taxon>
        <taxon>Agaricomycetes</taxon>
        <taxon>Agaricomycetidae</taxon>
        <taxon>Agaricales</taxon>
        <taxon>Agaricineae</taxon>
        <taxon>Strophariaceae</taxon>
        <taxon>Psilocybe</taxon>
    </lineage>
</organism>
<evidence type="ECO:0000256" key="1">
    <source>
        <dbReference type="ARBA" id="ARBA00022574"/>
    </source>
</evidence>
<dbReference type="Pfam" id="PF00400">
    <property type="entry name" value="WD40"/>
    <property type="match status" value="1"/>
</dbReference>
<keyword evidence="5" id="KW-1133">Transmembrane helix</keyword>
<reference evidence="6 7" key="1">
    <citation type="journal article" date="2020" name="ISME J.">
        <title>Uncovering the hidden diversity of litter-decomposition mechanisms in mushroom-forming fungi.</title>
        <authorList>
            <person name="Floudas D."/>
            <person name="Bentzer J."/>
            <person name="Ahren D."/>
            <person name="Johansson T."/>
            <person name="Persson P."/>
            <person name="Tunlid A."/>
        </authorList>
    </citation>
    <scope>NUCLEOTIDE SEQUENCE [LARGE SCALE GENOMIC DNA]</scope>
    <source>
        <strain evidence="6 7">CBS 101986</strain>
    </source>
</reference>
<evidence type="ECO:0000256" key="3">
    <source>
        <dbReference type="PROSITE-ProRule" id="PRU00221"/>
    </source>
</evidence>
<evidence type="ECO:0000313" key="6">
    <source>
        <dbReference type="EMBL" id="KAF5327760.1"/>
    </source>
</evidence>
<dbReference type="PROSITE" id="PS50294">
    <property type="entry name" value="WD_REPEATS_REGION"/>
    <property type="match status" value="1"/>
</dbReference>
<feature type="region of interest" description="Disordered" evidence="4">
    <location>
        <begin position="1"/>
        <end position="23"/>
    </location>
</feature>
<name>A0A8H5F8K4_9AGAR</name>
<evidence type="ECO:0000256" key="4">
    <source>
        <dbReference type="SAM" id="MobiDB-lite"/>
    </source>
</evidence>
<dbReference type="PANTHER" id="PTHR22838">
    <property type="entry name" value="WD REPEAT PROTEIN 26-RELATED"/>
    <property type="match status" value="1"/>
</dbReference>
<feature type="repeat" description="WD" evidence="3">
    <location>
        <begin position="641"/>
        <end position="682"/>
    </location>
</feature>